<protein>
    <submittedName>
        <fullName evidence="1">Pentatricopeptide repeat-containing protein</fullName>
    </submittedName>
</protein>
<comment type="caution">
    <text evidence="1">The sequence shown here is derived from an EMBL/GenBank/DDBJ whole genome shotgun (WGS) entry which is preliminary data.</text>
</comment>
<proteinExistence type="predicted"/>
<evidence type="ECO:0000313" key="1">
    <source>
        <dbReference type="EMBL" id="MCI32912.1"/>
    </source>
</evidence>
<keyword evidence="2" id="KW-1185">Reference proteome</keyword>
<dbReference type="InterPro" id="IPR011990">
    <property type="entry name" value="TPR-like_helical_dom_sf"/>
</dbReference>
<name>A0A392R9W5_9FABA</name>
<dbReference type="AlphaFoldDB" id="A0A392R9W5"/>
<accession>A0A392R9W5</accession>
<dbReference type="EMBL" id="LXQA010199789">
    <property type="protein sequence ID" value="MCI32912.1"/>
    <property type="molecule type" value="Genomic_DNA"/>
</dbReference>
<reference evidence="1 2" key="1">
    <citation type="journal article" date="2018" name="Front. Plant Sci.">
        <title>Red Clover (Trifolium pratense) and Zigzag Clover (T. medium) - A Picture of Genomic Similarities and Differences.</title>
        <authorList>
            <person name="Dluhosova J."/>
            <person name="Istvanek J."/>
            <person name="Nedelnik J."/>
            <person name="Repkova J."/>
        </authorList>
    </citation>
    <scope>NUCLEOTIDE SEQUENCE [LARGE SCALE GENOMIC DNA]</scope>
    <source>
        <strain evidence="2">cv. 10/8</strain>
        <tissue evidence="1">Leaf</tissue>
    </source>
</reference>
<dbReference type="Gene3D" id="1.25.40.10">
    <property type="entry name" value="Tetratricopeptide repeat domain"/>
    <property type="match status" value="1"/>
</dbReference>
<dbReference type="Proteomes" id="UP000265520">
    <property type="component" value="Unassembled WGS sequence"/>
</dbReference>
<organism evidence="1 2">
    <name type="scientific">Trifolium medium</name>
    <dbReference type="NCBI Taxonomy" id="97028"/>
    <lineage>
        <taxon>Eukaryota</taxon>
        <taxon>Viridiplantae</taxon>
        <taxon>Streptophyta</taxon>
        <taxon>Embryophyta</taxon>
        <taxon>Tracheophyta</taxon>
        <taxon>Spermatophyta</taxon>
        <taxon>Magnoliopsida</taxon>
        <taxon>eudicotyledons</taxon>
        <taxon>Gunneridae</taxon>
        <taxon>Pentapetalae</taxon>
        <taxon>rosids</taxon>
        <taxon>fabids</taxon>
        <taxon>Fabales</taxon>
        <taxon>Fabaceae</taxon>
        <taxon>Papilionoideae</taxon>
        <taxon>50 kb inversion clade</taxon>
        <taxon>NPAAA clade</taxon>
        <taxon>Hologalegina</taxon>
        <taxon>IRL clade</taxon>
        <taxon>Trifolieae</taxon>
        <taxon>Trifolium</taxon>
    </lineage>
</organism>
<feature type="non-terminal residue" evidence="1">
    <location>
        <position position="67"/>
    </location>
</feature>
<sequence>MSCLSVGSQVHGYSLKSGLVTDASVEHGHPDQALQLFKEMLYQEIVPDHITLVSILTACADLHFLHR</sequence>
<evidence type="ECO:0000313" key="2">
    <source>
        <dbReference type="Proteomes" id="UP000265520"/>
    </source>
</evidence>